<proteinExistence type="predicted"/>
<comment type="caution">
    <text evidence="2">The sequence shown here is derived from an EMBL/GenBank/DDBJ whole genome shotgun (WGS) entry which is preliminary data.</text>
</comment>
<name>A0ABT6WFY6_9ACTN</name>
<protein>
    <submittedName>
        <fullName evidence="2">Uncharacterized protein</fullName>
    </submittedName>
</protein>
<keyword evidence="1" id="KW-0472">Membrane</keyword>
<gene>
    <name evidence="2" type="ORF">QLQ12_08435</name>
</gene>
<keyword evidence="1" id="KW-1133">Transmembrane helix</keyword>
<keyword evidence="1" id="KW-0812">Transmembrane</keyword>
<evidence type="ECO:0000313" key="3">
    <source>
        <dbReference type="Proteomes" id="UP001241758"/>
    </source>
</evidence>
<feature type="transmembrane region" description="Helical" evidence="1">
    <location>
        <begin position="28"/>
        <end position="54"/>
    </location>
</feature>
<evidence type="ECO:0000313" key="2">
    <source>
        <dbReference type="EMBL" id="MDI6098627.1"/>
    </source>
</evidence>
<keyword evidence="3" id="KW-1185">Reference proteome</keyword>
<accession>A0ABT6WFY6</accession>
<reference evidence="2 3" key="1">
    <citation type="submission" date="2023-05" db="EMBL/GenBank/DDBJ databases">
        <title>Actinoplanes sp. NEAU-A12 genome sequencing.</title>
        <authorList>
            <person name="Wang Z.-S."/>
        </authorList>
    </citation>
    <scope>NUCLEOTIDE SEQUENCE [LARGE SCALE GENOMIC DNA]</scope>
    <source>
        <strain evidence="2 3">NEAU-A12</strain>
    </source>
</reference>
<dbReference type="EMBL" id="JASCTH010000004">
    <property type="protein sequence ID" value="MDI6098627.1"/>
    <property type="molecule type" value="Genomic_DNA"/>
</dbReference>
<evidence type="ECO:0000256" key="1">
    <source>
        <dbReference type="SAM" id="Phobius"/>
    </source>
</evidence>
<organism evidence="2 3">
    <name type="scientific">Actinoplanes sandaracinus</name>
    <dbReference type="NCBI Taxonomy" id="3045177"/>
    <lineage>
        <taxon>Bacteria</taxon>
        <taxon>Bacillati</taxon>
        <taxon>Actinomycetota</taxon>
        <taxon>Actinomycetes</taxon>
        <taxon>Micromonosporales</taxon>
        <taxon>Micromonosporaceae</taxon>
        <taxon>Actinoplanes</taxon>
    </lineage>
</organism>
<sequence length="56" mass="6029">MDIFEDDETTEPAPDRGLWRYVATQSSMLLLAGAVAVGVIVMVAVVLLSLYVGVMD</sequence>
<dbReference type="Proteomes" id="UP001241758">
    <property type="component" value="Unassembled WGS sequence"/>
</dbReference>
<dbReference type="RefSeq" id="WP_282758392.1">
    <property type="nucleotide sequence ID" value="NZ_JASCTH010000004.1"/>
</dbReference>